<evidence type="ECO:0000313" key="5">
    <source>
        <dbReference type="Proteomes" id="UP000094455"/>
    </source>
</evidence>
<evidence type="ECO:0000256" key="2">
    <source>
        <dbReference type="ARBA" id="ARBA00022857"/>
    </source>
</evidence>
<dbReference type="PANTHER" id="PTHR43618:SF8">
    <property type="entry name" value="7ALPHA-HYDROXYSTEROID DEHYDROGENASE"/>
    <property type="match status" value="1"/>
</dbReference>
<dbReference type="SUPFAM" id="SSF51735">
    <property type="entry name" value="NAD(P)-binding Rossmann-fold domains"/>
    <property type="match status" value="1"/>
</dbReference>
<keyword evidence="3" id="KW-0560">Oxidoreductase</keyword>
<dbReference type="STRING" id="763406.A0A1E3NL99"/>
<dbReference type="GeneID" id="30180880"/>
<dbReference type="GO" id="GO:0016491">
    <property type="term" value="F:oxidoreductase activity"/>
    <property type="evidence" value="ECO:0007669"/>
    <property type="project" value="UniProtKB-KW"/>
</dbReference>
<keyword evidence="2" id="KW-0521">NADP</keyword>
<dbReference type="PANTHER" id="PTHR43618">
    <property type="entry name" value="7-ALPHA-HYDROXYSTEROID DEHYDROGENASE"/>
    <property type="match status" value="1"/>
</dbReference>
<sequence>MSAFTIENIYEIAGRQAIVTGGGSGIGQMICQGFAANNVDVAVVDLFQDRLDETVRLCEEAKKETGSTAKITTLCYDIGNEKSNAALVADINSHYENVDILVNCAGIRRQNQTTFTPGEPLEKLAEATNSIGWKDFRDTFDVNVFGMYFLTAGLVQKLGEAAAKGDGRGCVLCFSSPCSVHNNQFVPTYQLSKVSIDHMVRIMAAEFADKYIRVNAISPGLYASRMTPMSPDDASSNMKYVHLVPARRAGTAEEMVACVVFLCSKGGAYMDGRNLRMEGGRLLTLKGHIYSDE</sequence>
<evidence type="ECO:0000313" key="4">
    <source>
        <dbReference type="EMBL" id="ODQ46348.1"/>
    </source>
</evidence>
<organism evidence="4 5">
    <name type="scientific">Pichia membranifaciens NRRL Y-2026</name>
    <dbReference type="NCBI Taxonomy" id="763406"/>
    <lineage>
        <taxon>Eukaryota</taxon>
        <taxon>Fungi</taxon>
        <taxon>Dikarya</taxon>
        <taxon>Ascomycota</taxon>
        <taxon>Saccharomycotina</taxon>
        <taxon>Pichiomycetes</taxon>
        <taxon>Pichiales</taxon>
        <taxon>Pichiaceae</taxon>
        <taxon>Pichia</taxon>
    </lineage>
</organism>
<name>A0A1E3NL99_9ASCO</name>
<dbReference type="Proteomes" id="UP000094455">
    <property type="component" value="Unassembled WGS sequence"/>
</dbReference>
<dbReference type="Gene3D" id="3.40.50.720">
    <property type="entry name" value="NAD(P)-binding Rossmann-like Domain"/>
    <property type="match status" value="1"/>
</dbReference>
<gene>
    <name evidence="4" type="ORF">PICMEDRAFT_72426</name>
</gene>
<keyword evidence="5" id="KW-1185">Reference proteome</keyword>
<dbReference type="OrthoDB" id="294295at2759"/>
<dbReference type="PRINTS" id="PR00081">
    <property type="entry name" value="GDHRDH"/>
</dbReference>
<protein>
    <submittedName>
        <fullName evidence="4">Uncharacterized protein</fullName>
    </submittedName>
</protein>
<dbReference type="AlphaFoldDB" id="A0A1E3NL99"/>
<comment type="similarity">
    <text evidence="1">Belongs to the short-chain dehydrogenases/reductases (SDR) family.</text>
</comment>
<dbReference type="Pfam" id="PF13561">
    <property type="entry name" value="adh_short_C2"/>
    <property type="match status" value="1"/>
</dbReference>
<reference evidence="4 5" key="1">
    <citation type="journal article" date="2016" name="Proc. Natl. Acad. Sci. U.S.A.">
        <title>Comparative genomics of biotechnologically important yeasts.</title>
        <authorList>
            <person name="Riley R."/>
            <person name="Haridas S."/>
            <person name="Wolfe K.H."/>
            <person name="Lopes M.R."/>
            <person name="Hittinger C.T."/>
            <person name="Goeker M."/>
            <person name="Salamov A.A."/>
            <person name="Wisecaver J.H."/>
            <person name="Long T.M."/>
            <person name="Calvey C.H."/>
            <person name="Aerts A.L."/>
            <person name="Barry K.W."/>
            <person name="Choi C."/>
            <person name="Clum A."/>
            <person name="Coughlan A.Y."/>
            <person name="Deshpande S."/>
            <person name="Douglass A.P."/>
            <person name="Hanson S.J."/>
            <person name="Klenk H.-P."/>
            <person name="LaButti K.M."/>
            <person name="Lapidus A."/>
            <person name="Lindquist E.A."/>
            <person name="Lipzen A.M."/>
            <person name="Meier-Kolthoff J.P."/>
            <person name="Ohm R.A."/>
            <person name="Otillar R.P."/>
            <person name="Pangilinan J.L."/>
            <person name="Peng Y."/>
            <person name="Rokas A."/>
            <person name="Rosa C.A."/>
            <person name="Scheuner C."/>
            <person name="Sibirny A.A."/>
            <person name="Slot J.C."/>
            <person name="Stielow J.B."/>
            <person name="Sun H."/>
            <person name="Kurtzman C.P."/>
            <person name="Blackwell M."/>
            <person name="Grigoriev I.V."/>
            <person name="Jeffries T.W."/>
        </authorList>
    </citation>
    <scope>NUCLEOTIDE SEQUENCE [LARGE SCALE GENOMIC DNA]</scope>
    <source>
        <strain evidence="4 5">NRRL Y-2026</strain>
    </source>
</reference>
<dbReference type="InterPro" id="IPR052178">
    <property type="entry name" value="Sec_Metab_Biosynth_SDR"/>
</dbReference>
<dbReference type="InterPro" id="IPR002347">
    <property type="entry name" value="SDR_fam"/>
</dbReference>
<evidence type="ECO:0000256" key="3">
    <source>
        <dbReference type="ARBA" id="ARBA00023002"/>
    </source>
</evidence>
<evidence type="ECO:0000256" key="1">
    <source>
        <dbReference type="ARBA" id="ARBA00006484"/>
    </source>
</evidence>
<dbReference type="CDD" id="cd05233">
    <property type="entry name" value="SDR_c"/>
    <property type="match status" value="1"/>
</dbReference>
<accession>A0A1E3NL99</accession>
<proteinExistence type="inferred from homology"/>
<dbReference type="EMBL" id="KV454003">
    <property type="protein sequence ID" value="ODQ46348.1"/>
    <property type="molecule type" value="Genomic_DNA"/>
</dbReference>
<dbReference type="RefSeq" id="XP_019017461.1">
    <property type="nucleotide sequence ID" value="XM_019164193.1"/>
</dbReference>
<dbReference type="InterPro" id="IPR036291">
    <property type="entry name" value="NAD(P)-bd_dom_sf"/>
</dbReference>